<keyword evidence="2" id="KW-0342">GTP-binding</keyword>
<dbReference type="CDD" id="cd00157">
    <property type="entry name" value="Rho"/>
    <property type="match status" value="1"/>
</dbReference>
<dbReference type="PROSITE" id="PS51420">
    <property type="entry name" value="RHO"/>
    <property type="match status" value="1"/>
</dbReference>
<keyword evidence="4" id="KW-1185">Reference proteome</keyword>
<dbReference type="NCBIfam" id="TIGR00231">
    <property type="entry name" value="small_GTP"/>
    <property type="match status" value="1"/>
</dbReference>
<dbReference type="GO" id="GO:0005525">
    <property type="term" value="F:GTP binding"/>
    <property type="evidence" value="ECO:0007669"/>
    <property type="project" value="UniProtKB-KW"/>
</dbReference>
<evidence type="ECO:0000256" key="2">
    <source>
        <dbReference type="ARBA" id="ARBA00023134"/>
    </source>
</evidence>
<proteinExistence type="predicted"/>
<dbReference type="GO" id="GO:0007264">
    <property type="term" value="P:small GTPase-mediated signal transduction"/>
    <property type="evidence" value="ECO:0007669"/>
    <property type="project" value="InterPro"/>
</dbReference>
<dbReference type="GeneID" id="105328478"/>
<dbReference type="PRINTS" id="PR00449">
    <property type="entry name" value="RASTRNSFRMNG"/>
</dbReference>
<dbReference type="SUPFAM" id="SSF52540">
    <property type="entry name" value="P-loop containing nucleoside triphosphate hydrolases"/>
    <property type="match status" value="1"/>
</dbReference>
<dbReference type="InterPro" id="IPR027417">
    <property type="entry name" value="P-loop_NTPase"/>
</dbReference>
<dbReference type="OrthoDB" id="6088098at2759"/>
<sequence length="185" mass="20829">MVFSMQSAVNCTVVGDGFVGKSCLVQKIAGGKFHQEYVATLKDNYSTKLSLNGDSFEMNITDIAGEHEDLFSLEVPDIYIVCFSLVDKDSLDSVEEFWIPDIQSLDQSVPIVLVGTQLDMRKPFDSRHITSEQGQKAAKRLGADYYVECSAKENSGIRETFQKAVMAKIRNEKKKLEMIKRMLNR</sequence>
<dbReference type="OMA" id="LINMEIW"/>
<dbReference type="EnsemblMetazoa" id="G13431.2">
    <property type="protein sequence ID" value="G13431.2:cds"/>
    <property type="gene ID" value="G13431"/>
</dbReference>
<dbReference type="EnsemblMetazoa" id="G13431.1">
    <property type="protein sequence ID" value="G13431.1:cds"/>
    <property type="gene ID" value="G13431"/>
</dbReference>
<dbReference type="Gene3D" id="3.40.50.300">
    <property type="entry name" value="P-loop containing nucleotide triphosphate hydrolases"/>
    <property type="match status" value="1"/>
</dbReference>
<dbReference type="InterPro" id="IPR005225">
    <property type="entry name" value="Small_GTP-bd"/>
</dbReference>
<dbReference type="AlphaFoldDB" id="A0A8W8IBH8"/>
<dbReference type="PANTHER" id="PTHR24072">
    <property type="entry name" value="RHO FAMILY GTPASE"/>
    <property type="match status" value="1"/>
</dbReference>
<dbReference type="EnsemblMetazoa" id="G13431.3">
    <property type="protein sequence ID" value="G13431.3:cds"/>
    <property type="gene ID" value="G13431"/>
</dbReference>
<reference evidence="3" key="1">
    <citation type="submission" date="2022-08" db="UniProtKB">
        <authorList>
            <consortium name="EnsemblMetazoa"/>
        </authorList>
    </citation>
    <scope>IDENTIFICATION</scope>
    <source>
        <strain evidence="3">05x7-T-G4-1.051#20</strain>
    </source>
</reference>
<evidence type="ECO:0000313" key="4">
    <source>
        <dbReference type="Proteomes" id="UP000005408"/>
    </source>
</evidence>
<dbReference type="RefSeq" id="XP_011427675.2">
    <property type="nucleotide sequence ID" value="XM_011429373.4"/>
</dbReference>
<dbReference type="SMART" id="SM00175">
    <property type="entry name" value="RAB"/>
    <property type="match status" value="1"/>
</dbReference>
<evidence type="ECO:0000256" key="1">
    <source>
        <dbReference type="ARBA" id="ARBA00022741"/>
    </source>
</evidence>
<keyword evidence="1" id="KW-0547">Nucleotide-binding</keyword>
<dbReference type="Pfam" id="PF00071">
    <property type="entry name" value="Ras"/>
    <property type="match status" value="1"/>
</dbReference>
<name>A0A8W8IBH8_MAGGI</name>
<dbReference type="PROSITE" id="PS51421">
    <property type="entry name" value="RAS"/>
    <property type="match status" value="1"/>
</dbReference>
<dbReference type="InterPro" id="IPR003578">
    <property type="entry name" value="Small_GTPase_Rho"/>
</dbReference>
<accession>A0A8W8IBH8</accession>
<dbReference type="Proteomes" id="UP000005408">
    <property type="component" value="Unassembled WGS sequence"/>
</dbReference>
<protein>
    <submittedName>
        <fullName evidence="3">Uncharacterized protein</fullName>
    </submittedName>
</protein>
<dbReference type="PROSITE" id="PS51419">
    <property type="entry name" value="RAB"/>
    <property type="match status" value="1"/>
</dbReference>
<organism evidence="3 4">
    <name type="scientific">Magallana gigas</name>
    <name type="common">Pacific oyster</name>
    <name type="synonym">Crassostrea gigas</name>
    <dbReference type="NCBI Taxonomy" id="29159"/>
    <lineage>
        <taxon>Eukaryota</taxon>
        <taxon>Metazoa</taxon>
        <taxon>Spiralia</taxon>
        <taxon>Lophotrochozoa</taxon>
        <taxon>Mollusca</taxon>
        <taxon>Bivalvia</taxon>
        <taxon>Autobranchia</taxon>
        <taxon>Pteriomorphia</taxon>
        <taxon>Ostreida</taxon>
        <taxon>Ostreoidea</taxon>
        <taxon>Ostreidae</taxon>
        <taxon>Magallana</taxon>
    </lineage>
</organism>
<dbReference type="InterPro" id="IPR001806">
    <property type="entry name" value="Small_GTPase"/>
</dbReference>
<dbReference type="SMART" id="SM00174">
    <property type="entry name" value="RHO"/>
    <property type="match status" value="1"/>
</dbReference>
<dbReference type="KEGG" id="crg:105328478"/>
<evidence type="ECO:0000313" key="3">
    <source>
        <dbReference type="EnsemblMetazoa" id="G13431.2:cds"/>
    </source>
</evidence>
<dbReference type="SMART" id="SM00173">
    <property type="entry name" value="RAS"/>
    <property type="match status" value="1"/>
</dbReference>
<dbReference type="GO" id="GO:0003924">
    <property type="term" value="F:GTPase activity"/>
    <property type="evidence" value="ECO:0007669"/>
    <property type="project" value="InterPro"/>
</dbReference>